<evidence type="ECO:0000256" key="2">
    <source>
        <dbReference type="SAM" id="MobiDB-lite"/>
    </source>
</evidence>
<dbReference type="Pfam" id="PF01510">
    <property type="entry name" value="Amidase_2"/>
    <property type="match status" value="1"/>
</dbReference>
<feature type="region of interest" description="Disordered" evidence="2">
    <location>
        <begin position="415"/>
        <end position="440"/>
    </location>
</feature>
<dbReference type="GO" id="GO:0009253">
    <property type="term" value="P:peptidoglycan catabolic process"/>
    <property type="evidence" value="ECO:0007669"/>
    <property type="project" value="InterPro"/>
</dbReference>
<dbReference type="AlphaFoldDB" id="A0A076NTY8"/>
<dbReference type="PANTHER" id="PTHR11022:SF41">
    <property type="entry name" value="PEPTIDOGLYCAN-RECOGNITION PROTEIN LC-RELATED"/>
    <property type="match status" value="1"/>
</dbReference>
<proteinExistence type="inferred from homology"/>
<dbReference type="InterPro" id="IPR036505">
    <property type="entry name" value="Amidase/PGRP_sf"/>
</dbReference>
<dbReference type="InterPro" id="IPR006619">
    <property type="entry name" value="PGRP_domain_met/bac"/>
</dbReference>
<dbReference type="GO" id="GO:0008270">
    <property type="term" value="F:zinc ion binding"/>
    <property type="evidence" value="ECO:0007669"/>
    <property type="project" value="InterPro"/>
</dbReference>
<evidence type="ECO:0000313" key="5">
    <source>
        <dbReference type="EMBL" id="AIJ34362.1"/>
    </source>
</evidence>
<organism evidence="5 6">
    <name type="scientific">Corynebacterium imitans</name>
    <dbReference type="NCBI Taxonomy" id="156978"/>
    <lineage>
        <taxon>Bacteria</taxon>
        <taxon>Bacillati</taxon>
        <taxon>Actinomycetota</taxon>
        <taxon>Actinomycetes</taxon>
        <taxon>Mycobacteriales</taxon>
        <taxon>Corynebacteriaceae</taxon>
        <taxon>Corynebacterium</taxon>
    </lineage>
</organism>
<evidence type="ECO:0000256" key="1">
    <source>
        <dbReference type="ARBA" id="ARBA00007553"/>
    </source>
</evidence>
<dbReference type="Gene3D" id="3.40.80.10">
    <property type="entry name" value="Peptidoglycan recognition protein-like"/>
    <property type="match status" value="1"/>
</dbReference>
<dbReference type="InterPro" id="IPR015510">
    <property type="entry name" value="PGRP"/>
</dbReference>
<dbReference type="Pfam" id="PF08310">
    <property type="entry name" value="LGFP"/>
    <property type="match status" value="1"/>
</dbReference>
<comment type="similarity">
    <text evidence="1">Belongs to the N-acetylmuramoyl-L-alanine amidase 2 family.</text>
</comment>
<protein>
    <recommendedName>
        <fullName evidence="7">Peptidoglycan recognition protein family domain-containing protein</fullName>
    </recommendedName>
</protein>
<feature type="domain" description="Peptidoglycan recognition protein family" evidence="4">
    <location>
        <begin position="211"/>
        <end position="356"/>
    </location>
</feature>
<sequence length="657" mass="69023">MSRSLPVHQRKRLNRASTRTAPWRTAILAALLTVAMVATAAFSGDNILRVQSVGGPDKEVYTDTASFASGNDTTVDDAAVKSQGGEKEVRRVVKEFSRDREFTMFGLTWKGDRDVVAYVRAKKADGSWSEWYEMDHADNTGSDTFGTEPIFVEPTKRIQVSTGNVDLLDGGRTDSNAPTTAKDIEAVFLDGGTGTSGGIAPAADSYTRGMPKVVSRAQWGAGASSNPTYTEPVTAATVHHTAGSNNYTEAQAPGIVRGIWTYHARNLGWGDIGYNALVDKYGNIYEGRAGGLDRAVQGAHVGGFNTNTWGVSMLGNYETATPTTASVNAMGEIIGWKAAVAGFDPMGSNYHYADFNFRGSRYAAGQGAMFPNINAHRDFHYNACPGQNLYNRMGDIRRVANNKYKSLGGSRGPSGIVDSLLGGGNTGTDPNNPDVEATDTTVGDLSSALGSSESNTQTETVVNEDGTTTTVVRPAEGTQTSGLSLSGLASGDAVAIAAAAGTLLGLVILYANSRGMLPGGAKSVAGMELMPGLTVQQVTPYIGPALQTLGKQDLANVWYQFEPTLGALVAGVGGPQVGGRTYAFYKGGVGIQDRQGQIFTLAGKIADAWLQQGMDAGPLGMPTSRERTLGDGTVVVTFQGGSITYNPVHNAVNITTN</sequence>
<dbReference type="STRING" id="156978.CIMIT_11145"/>
<gene>
    <name evidence="5" type="ORF">CIMIT_11145</name>
</gene>
<evidence type="ECO:0000259" key="3">
    <source>
        <dbReference type="SMART" id="SM00644"/>
    </source>
</evidence>
<reference evidence="5 6" key="1">
    <citation type="submission" date="2014-08" db="EMBL/GenBank/DDBJ databases">
        <title>Complete genome sequence of Corynebacterium imitans DSM 44264, isolated from a five-month-old boy with suspected pharyngeal diphtheria.</title>
        <authorList>
            <person name="Mollmann S."/>
            <person name="Albersmeier A."/>
            <person name="Ruckert C."/>
            <person name="Tauch A."/>
        </authorList>
    </citation>
    <scope>NUCLEOTIDE SEQUENCE [LARGE SCALE GENOMIC DNA]</scope>
    <source>
        <strain evidence="5 6">DSM 44264</strain>
    </source>
</reference>
<feature type="domain" description="N-acetylmuramoyl-L-alanine amidase" evidence="3">
    <location>
        <begin position="221"/>
        <end position="367"/>
    </location>
</feature>
<evidence type="ECO:0008006" key="7">
    <source>
        <dbReference type="Google" id="ProtNLM"/>
    </source>
</evidence>
<dbReference type="HOGENOM" id="CLU_018529_1_1_11"/>
<keyword evidence="6" id="KW-1185">Reference proteome</keyword>
<name>A0A076NTY8_9CORY</name>
<dbReference type="SUPFAM" id="SSF55846">
    <property type="entry name" value="N-acetylmuramoyl-L-alanine amidase-like"/>
    <property type="match status" value="1"/>
</dbReference>
<dbReference type="SMART" id="SM00701">
    <property type="entry name" value="PGRP"/>
    <property type="match status" value="1"/>
</dbReference>
<dbReference type="KEGG" id="cii:CIMIT_11145"/>
<dbReference type="SMART" id="SM00644">
    <property type="entry name" value="Ami_2"/>
    <property type="match status" value="1"/>
</dbReference>
<dbReference type="CDD" id="cd06583">
    <property type="entry name" value="PGRP"/>
    <property type="match status" value="1"/>
</dbReference>
<dbReference type="PANTHER" id="PTHR11022">
    <property type="entry name" value="PEPTIDOGLYCAN RECOGNITION PROTEIN"/>
    <property type="match status" value="1"/>
</dbReference>
<accession>A0A076NTY8</accession>
<dbReference type="InterPro" id="IPR013207">
    <property type="entry name" value="LGFP"/>
</dbReference>
<dbReference type="eggNOG" id="COG5479">
    <property type="taxonomic scope" value="Bacteria"/>
</dbReference>
<dbReference type="InterPro" id="IPR002502">
    <property type="entry name" value="Amidase_domain"/>
</dbReference>
<dbReference type="GO" id="GO:0008745">
    <property type="term" value="F:N-acetylmuramoyl-L-alanine amidase activity"/>
    <property type="evidence" value="ECO:0007669"/>
    <property type="project" value="InterPro"/>
</dbReference>
<evidence type="ECO:0000259" key="4">
    <source>
        <dbReference type="SMART" id="SM00701"/>
    </source>
</evidence>
<evidence type="ECO:0000313" key="6">
    <source>
        <dbReference type="Proteomes" id="UP000028780"/>
    </source>
</evidence>
<dbReference type="Proteomes" id="UP000028780">
    <property type="component" value="Chromosome"/>
</dbReference>
<dbReference type="EMBL" id="CP009211">
    <property type="protein sequence ID" value="AIJ34362.1"/>
    <property type="molecule type" value="Genomic_DNA"/>
</dbReference>